<evidence type="ECO:0000259" key="2">
    <source>
        <dbReference type="Pfam" id="PF05057"/>
    </source>
</evidence>
<evidence type="ECO:0000259" key="3">
    <source>
        <dbReference type="Pfam" id="PF18962"/>
    </source>
</evidence>
<dbReference type="NCBIfam" id="TIGR04183">
    <property type="entry name" value="Por_Secre_tail"/>
    <property type="match status" value="1"/>
</dbReference>
<dbReference type="Pfam" id="PF18962">
    <property type="entry name" value="Por_Secre_tail"/>
    <property type="match status" value="1"/>
</dbReference>
<dbReference type="SUPFAM" id="SSF53474">
    <property type="entry name" value="alpha/beta-Hydrolases"/>
    <property type="match status" value="1"/>
</dbReference>
<reference evidence="5" key="1">
    <citation type="submission" date="2016-11" db="EMBL/GenBank/DDBJ databases">
        <authorList>
            <person name="Varghese N."/>
            <person name="Submissions S."/>
        </authorList>
    </citation>
    <scope>NUCLEOTIDE SEQUENCE [LARGE SCALE GENOMIC DNA]</scope>
    <source>
        <strain evidence="5">DSM 25330</strain>
    </source>
</reference>
<organism evidence="4 5">
    <name type="scientific">Winogradskyella jejuensis</name>
    <dbReference type="NCBI Taxonomy" id="1089305"/>
    <lineage>
        <taxon>Bacteria</taxon>
        <taxon>Pseudomonadati</taxon>
        <taxon>Bacteroidota</taxon>
        <taxon>Flavobacteriia</taxon>
        <taxon>Flavobacteriales</taxon>
        <taxon>Flavobacteriaceae</taxon>
        <taxon>Winogradskyella</taxon>
    </lineage>
</organism>
<dbReference type="InterPro" id="IPR007751">
    <property type="entry name" value="DUF676_lipase-like"/>
</dbReference>
<feature type="domain" description="Secretion system C-terminal sorting" evidence="3">
    <location>
        <begin position="718"/>
        <end position="786"/>
    </location>
</feature>
<gene>
    <name evidence="4" type="ORF">SAMN05444148_0545</name>
</gene>
<keyword evidence="1" id="KW-0732">Signal</keyword>
<dbReference type="EMBL" id="FQWS01000001">
    <property type="protein sequence ID" value="SHG60881.1"/>
    <property type="molecule type" value="Genomic_DNA"/>
</dbReference>
<dbReference type="OrthoDB" id="4535652at2"/>
<proteinExistence type="predicted"/>
<dbReference type="InterPro" id="IPR029058">
    <property type="entry name" value="AB_hydrolase_fold"/>
</dbReference>
<name>A0A1M5L798_9FLAO</name>
<keyword evidence="5" id="KW-1185">Reference proteome</keyword>
<accession>A0A1M5L798</accession>
<dbReference type="Gene3D" id="3.40.50.1820">
    <property type="entry name" value="alpha/beta hydrolase"/>
    <property type="match status" value="1"/>
</dbReference>
<evidence type="ECO:0000313" key="5">
    <source>
        <dbReference type="Proteomes" id="UP000184522"/>
    </source>
</evidence>
<protein>
    <submittedName>
        <fullName evidence="4">Por secretion system C-terminal sorting domain-containing protein</fullName>
    </submittedName>
</protein>
<dbReference type="AlphaFoldDB" id="A0A1M5L798"/>
<evidence type="ECO:0000313" key="4">
    <source>
        <dbReference type="EMBL" id="SHG60881.1"/>
    </source>
</evidence>
<dbReference type="Proteomes" id="UP000184522">
    <property type="component" value="Unassembled WGS sequence"/>
</dbReference>
<dbReference type="RefSeq" id="WP_073082677.1">
    <property type="nucleotide sequence ID" value="NZ_FQWS01000001.1"/>
</dbReference>
<feature type="domain" description="DUF676" evidence="2">
    <location>
        <begin position="334"/>
        <end position="414"/>
    </location>
</feature>
<sequence length="788" mass="87857">MKQLYILLLIFVFNLGYAQNRLQRLDKTDMETAILFSSFPMIDISEYQSNINTNYTFFQVYKSLAERDLENRFQDIENYKLKSEEDYKNNRISLAALISDFEVIKPDALDNGNVAIDQEGYIIKTNTDSSVFNKKEISIITPLRSKHKGLKVNFNLYDENIINTTSKQITNIKIDFDNGESFKDVTINSNFEVVYSSDGEKLLTFLINFNDGSTKRSQSSLKINYSNEELNSYFNRVITTFQSTNTAPPNLAPYGENNDIGTGEYEIFLSDDNVLDKPIFLVDGFDPGDTRDITGIYDLLNFDDAGTSSNLADVVRAEGFDVVILNFPVYTRTSDNEVIDGGADFIERNAMLLVELIEIINSSKVGSAEQNVIIGPSMGGIISRYALNFMENSGINADTRLWISFDSPHLGANVPIGFQYLFNKIAYGLQLGGLGGDQSIEALRPLVDDFLRSAAAKQMLTDHFDAHITSGTQFDPNLKLPIAHPWHQIFYDAMNALTSSGFPENLRKVSIINGSGIGNPYQDKNGMDIEPDFLSIDIETLQIGSGVTSADADFFSRFTPLAEQENQTGFVFIDAPFLCFCDFTASSNVEANSFSDGIDAAPGGLFDIGGITGDLGSDPVITGFLDGLTTDVFNFIPTVSAMALSNDGEIDWYHIPTNLTTQRTVDNETPFDAWYMPDDNENHVSLNQSNVDFALQEIRNMTLGNQEIDDLVFKFEKNPIDDKLILLSNQNQNADISIIDFTGKIVFKTNTLLSNRISIPINLNSGFYILEVLGEDNSRFATKFIVNK</sequence>
<evidence type="ECO:0000256" key="1">
    <source>
        <dbReference type="ARBA" id="ARBA00022729"/>
    </source>
</evidence>
<dbReference type="Pfam" id="PF05057">
    <property type="entry name" value="DUF676"/>
    <property type="match status" value="1"/>
</dbReference>
<dbReference type="InterPro" id="IPR026444">
    <property type="entry name" value="Secre_tail"/>
</dbReference>
<dbReference type="STRING" id="1089305.SAMN05444148_0545"/>